<dbReference type="Pfam" id="PF18962">
    <property type="entry name" value="Por_Secre_tail"/>
    <property type="match status" value="1"/>
</dbReference>
<dbReference type="InterPro" id="IPR026444">
    <property type="entry name" value="Secre_tail"/>
</dbReference>
<dbReference type="PROSITE" id="PS00018">
    <property type="entry name" value="EF_HAND_1"/>
    <property type="match status" value="1"/>
</dbReference>
<name>A0A1I4TH17_9FLAO</name>
<reference evidence="11" key="1">
    <citation type="submission" date="2016-10" db="EMBL/GenBank/DDBJ databases">
        <authorList>
            <person name="Varghese N."/>
            <person name="Submissions S."/>
        </authorList>
    </citation>
    <scope>NUCLEOTIDE SEQUENCE [LARGE SCALE GENOMIC DNA]</scope>
    <source>
        <strain evidence="11">DSM 4002</strain>
    </source>
</reference>
<dbReference type="InterPro" id="IPR034204">
    <property type="entry name" value="PfSUB1-like_cat_dom"/>
</dbReference>
<dbReference type="Pfam" id="PF00404">
    <property type="entry name" value="Dockerin_1"/>
    <property type="match status" value="1"/>
</dbReference>
<dbReference type="PANTHER" id="PTHR43806:SF11">
    <property type="entry name" value="CEREVISIN-RELATED"/>
    <property type="match status" value="1"/>
</dbReference>
<dbReference type="InterPro" id="IPR036439">
    <property type="entry name" value="Dockerin_dom_sf"/>
</dbReference>
<evidence type="ECO:0000256" key="1">
    <source>
        <dbReference type="ARBA" id="ARBA00011073"/>
    </source>
</evidence>
<dbReference type="InterPro" id="IPR036852">
    <property type="entry name" value="Peptidase_S8/S53_dom_sf"/>
</dbReference>
<evidence type="ECO:0000256" key="7">
    <source>
        <dbReference type="RuleBase" id="RU003355"/>
    </source>
</evidence>
<feature type="domain" description="Secretion system C-terminal sorting" evidence="9">
    <location>
        <begin position="1268"/>
        <end position="1339"/>
    </location>
</feature>
<dbReference type="InterPro" id="IPR023828">
    <property type="entry name" value="Peptidase_S8_Ser-AS"/>
</dbReference>
<dbReference type="eggNOG" id="COG4886">
    <property type="taxonomic scope" value="Bacteria"/>
</dbReference>
<organism evidence="10 11">
    <name type="scientific">Flavobacterium succinicans</name>
    <dbReference type="NCBI Taxonomy" id="29536"/>
    <lineage>
        <taxon>Bacteria</taxon>
        <taxon>Pseudomonadati</taxon>
        <taxon>Bacteroidota</taxon>
        <taxon>Flavobacteriia</taxon>
        <taxon>Flavobacteriales</taxon>
        <taxon>Flavobacteriaceae</taxon>
        <taxon>Flavobacterium</taxon>
    </lineage>
</organism>
<evidence type="ECO:0000259" key="9">
    <source>
        <dbReference type="Pfam" id="PF18962"/>
    </source>
</evidence>
<dbReference type="SUPFAM" id="SSF63446">
    <property type="entry name" value="Type I dockerin domain"/>
    <property type="match status" value="1"/>
</dbReference>
<dbReference type="Gene3D" id="3.40.50.200">
    <property type="entry name" value="Peptidase S8/S53 domain"/>
    <property type="match status" value="1"/>
</dbReference>
<dbReference type="InterPro" id="IPR015500">
    <property type="entry name" value="Peptidase_S8_subtilisin-rel"/>
</dbReference>
<feature type="active site" description="Charge relay system" evidence="6">
    <location>
        <position position="255"/>
    </location>
</feature>
<dbReference type="eggNOG" id="COG1404">
    <property type="taxonomic scope" value="Bacteria"/>
</dbReference>
<dbReference type="NCBIfam" id="TIGR04183">
    <property type="entry name" value="Por_Secre_tail"/>
    <property type="match status" value="1"/>
</dbReference>
<dbReference type="InterPro" id="IPR018247">
    <property type="entry name" value="EF_Hand_1_Ca_BS"/>
</dbReference>
<gene>
    <name evidence="10" type="ORF">SAMN05444143_102123</name>
</gene>
<dbReference type="PROSITE" id="PS00138">
    <property type="entry name" value="SUBTILASE_SER"/>
    <property type="match status" value="1"/>
</dbReference>
<dbReference type="CDD" id="cd07473">
    <property type="entry name" value="Peptidases_S8_Subtilisin_like"/>
    <property type="match status" value="1"/>
</dbReference>
<sequence length="1351" mass="148224">MFLVSQCIWSQKHDPRQDMMNFTPGKIIVKLKDNVNAKISYTSKGVGATSENIGKLLGIENKVATTTVMFNQQSVEKSTMRKQAGFKDSRLKEVHSLKNTFVLDLKDKQENVLALAENLKANPNVEYAEPDYNYSVNDFTVDSKIYTEADLKNTKATTTLVTPNDPLFSQQSNIAAIHLNEVWDTYGTGNGSQTIAILDTGVDYNHPDLEPNIWINTKELNGIAGFDDDGNGFIDDIRGWDFINNDNAPLDDNMHGTHVAGIAGAVGGNNLGVAGAAWNVKLMPLKVFQSNGEGNASTIALAVQYASINGATIINMSFGSFAESITLRNALENAYATSVLVGAAGNNASCIGPGLCPDKLPGVPFYPGAYSFVLGTQDIAQYSNYDQDGSIFSSYPNLLNYEVKAPGSGIMSTVPNGGYRSLTGTSMAAPLVSGGIALYLQQKPNDSKELLFGNLINTSASFVNFKAAMEVTPTPELKVLSAINKDNSNGQNGNGFLEPNEIVDVFPLIKNYWGPTNDVRVGIEFAEFEDQSKATILVPEIAIGSITAYASLQDLTKALKIQIASNVANNVNIKFALKVWSGPNKEFLTSTEYVITVKNSILLFGIINKDMTLYANKEYLVSDNVIFSENATITIEPGTTILISDNKKISLFDSSRIVALGNREGVITFQNEANFWSGFEFLSDNPNASILDFVTFKGVSSSSLFGSNSRNINASNLLVASSFFQFLIYSYNTIFSKSNFYYNKTLRLGYNLSVRGSNLNIIKNNPDYAGILFNQDYNYFSELNIFDNVLSFDINSDRTTKPISAYLGTSDPSKYRREVRDVLNYSSYSGLMNMSTISKIPYEENHGIVWKVLVNGKDAQDEYEQIDPVGIGTHQFDIYFNRAMDTNYPPQISYGVREPYNQKIIAEKGTWSPDGKIYSVTHEVKIGAADGINRIRVEGARDLDYFDIPVEDYRFNMLVQSAGSASVGFEATPGLGKVALDWEAPTDTVLEDVLGYNMYRYKANTDGSFTDPVKINQNLIPTATYTDFDVVEGQNYYYQYKILRTNLEETDYSKVVASSPLTSKLGDGNGDFDVNVMDLVQSVDYILGNNPTPFIFKAADVNADQSINVLDIVGTVDIILKPKTGKTASAKNNITFYSKEAIGEALFYWEGNDLYVESKKAIGGVQLAFNADFDYTKSAAVSGFESIAYPQDNQKVIMIYSFNGTTIPAGKTKLLTKNAAVGGDLDISKAVVGTPNGSKLNALYNKNAIPDINAPLQTNFSVITSLSPNPTKGTVNIEYYLPEKMDAVSFSVFDLLGQKVWNQGNFKNTSGYGTANLELNNLSSNVYILVMDVERNGELKDRIVKKIIVKK</sequence>
<dbReference type="GO" id="GO:0004252">
    <property type="term" value="F:serine-type endopeptidase activity"/>
    <property type="evidence" value="ECO:0007669"/>
    <property type="project" value="UniProtKB-UniRule"/>
</dbReference>
<dbReference type="InterPro" id="IPR022398">
    <property type="entry name" value="Peptidase_S8_His-AS"/>
</dbReference>
<dbReference type="PROSITE" id="PS00136">
    <property type="entry name" value="SUBTILASE_ASP"/>
    <property type="match status" value="1"/>
</dbReference>
<dbReference type="PANTHER" id="PTHR43806">
    <property type="entry name" value="PEPTIDASE S8"/>
    <property type="match status" value="1"/>
</dbReference>
<keyword evidence="11" id="KW-1185">Reference proteome</keyword>
<dbReference type="Pfam" id="PF00082">
    <property type="entry name" value="Peptidase_S8"/>
    <property type="match status" value="1"/>
</dbReference>
<dbReference type="Proteomes" id="UP000182961">
    <property type="component" value="Unassembled WGS sequence"/>
</dbReference>
<dbReference type="InterPro" id="IPR023827">
    <property type="entry name" value="Peptidase_S8_Asp-AS"/>
</dbReference>
<dbReference type="GO" id="GO:0006508">
    <property type="term" value="P:proteolysis"/>
    <property type="evidence" value="ECO:0007669"/>
    <property type="project" value="UniProtKB-KW"/>
</dbReference>
<keyword evidence="4 6" id="KW-0378">Hydrolase</keyword>
<evidence type="ECO:0000256" key="2">
    <source>
        <dbReference type="ARBA" id="ARBA00022670"/>
    </source>
</evidence>
<dbReference type="PROSITE" id="PS00137">
    <property type="entry name" value="SUBTILASE_HIS"/>
    <property type="match status" value="1"/>
</dbReference>
<accession>A0A1I4TH17</accession>
<dbReference type="InterPro" id="IPR002105">
    <property type="entry name" value="Dockerin_1_rpt"/>
</dbReference>
<keyword evidence="5 6" id="KW-0720">Serine protease</keyword>
<keyword evidence="3" id="KW-0732">Signal</keyword>
<evidence type="ECO:0000256" key="5">
    <source>
        <dbReference type="ARBA" id="ARBA00022825"/>
    </source>
</evidence>
<dbReference type="InterPro" id="IPR050131">
    <property type="entry name" value="Peptidase_S8_subtilisin-like"/>
</dbReference>
<dbReference type="PROSITE" id="PS51892">
    <property type="entry name" value="SUBTILASE"/>
    <property type="match status" value="1"/>
</dbReference>
<dbReference type="InterPro" id="IPR000209">
    <property type="entry name" value="Peptidase_S8/S53_dom"/>
</dbReference>
<feature type="active site" description="Charge relay system" evidence="6">
    <location>
        <position position="426"/>
    </location>
</feature>
<proteinExistence type="inferred from homology"/>
<dbReference type="CDD" id="cd14256">
    <property type="entry name" value="Dockerin_I"/>
    <property type="match status" value="1"/>
</dbReference>
<protein>
    <submittedName>
        <fullName evidence="10">Subtilase family protein</fullName>
    </submittedName>
</protein>
<evidence type="ECO:0000313" key="10">
    <source>
        <dbReference type="EMBL" id="SFM76078.1"/>
    </source>
</evidence>
<feature type="active site" description="Charge relay system" evidence="6">
    <location>
        <position position="199"/>
    </location>
</feature>
<evidence type="ECO:0000256" key="6">
    <source>
        <dbReference type="PROSITE-ProRule" id="PRU01240"/>
    </source>
</evidence>
<evidence type="ECO:0000259" key="8">
    <source>
        <dbReference type="Pfam" id="PF00082"/>
    </source>
</evidence>
<feature type="domain" description="Peptidase S8/S53" evidence="8">
    <location>
        <begin position="193"/>
        <end position="459"/>
    </location>
</feature>
<dbReference type="Gene3D" id="1.10.1330.10">
    <property type="entry name" value="Dockerin domain"/>
    <property type="match status" value="1"/>
</dbReference>
<comment type="similarity">
    <text evidence="1 6 7">Belongs to the peptidase S8 family.</text>
</comment>
<dbReference type="GO" id="GO:0004553">
    <property type="term" value="F:hydrolase activity, hydrolyzing O-glycosyl compounds"/>
    <property type="evidence" value="ECO:0007669"/>
    <property type="project" value="InterPro"/>
</dbReference>
<evidence type="ECO:0000256" key="3">
    <source>
        <dbReference type="ARBA" id="ARBA00022729"/>
    </source>
</evidence>
<dbReference type="STRING" id="29536.FLB_07670"/>
<evidence type="ECO:0000256" key="4">
    <source>
        <dbReference type="ARBA" id="ARBA00022801"/>
    </source>
</evidence>
<dbReference type="Gene3D" id="2.60.40.10">
    <property type="entry name" value="Immunoglobulins"/>
    <property type="match status" value="1"/>
</dbReference>
<dbReference type="InterPro" id="IPR013783">
    <property type="entry name" value="Ig-like_fold"/>
</dbReference>
<keyword evidence="2 6" id="KW-0645">Protease</keyword>
<dbReference type="PRINTS" id="PR00723">
    <property type="entry name" value="SUBTILISIN"/>
</dbReference>
<evidence type="ECO:0000313" key="11">
    <source>
        <dbReference type="Proteomes" id="UP000182961"/>
    </source>
</evidence>
<dbReference type="GO" id="GO:0000272">
    <property type="term" value="P:polysaccharide catabolic process"/>
    <property type="evidence" value="ECO:0007669"/>
    <property type="project" value="InterPro"/>
</dbReference>
<dbReference type="EMBL" id="FOUT01000002">
    <property type="protein sequence ID" value="SFM76078.1"/>
    <property type="molecule type" value="Genomic_DNA"/>
</dbReference>
<dbReference type="SUPFAM" id="SSF52743">
    <property type="entry name" value="Subtilisin-like"/>
    <property type="match status" value="1"/>
</dbReference>